<evidence type="ECO:0000313" key="2">
    <source>
        <dbReference type="Proteomes" id="UP000185678"/>
    </source>
</evidence>
<dbReference type="SUPFAM" id="SSF143744">
    <property type="entry name" value="GlcG-like"/>
    <property type="match status" value="1"/>
</dbReference>
<dbReference type="InterPro" id="IPR038084">
    <property type="entry name" value="PduO/GlcC-like_sf"/>
</dbReference>
<dbReference type="RefSeq" id="WP_076400996.1">
    <property type="nucleotide sequence ID" value="NZ_FTOA01000005.1"/>
</dbReference>
<dbReference type="Gene3D" id="3.30.450.150">
    <property type="entry name" value="Haem-degrading domain"/>
    <property type="match status" value="1"/>
</dbReference>
<dbReference type="AlphaFoldDB" id="A0A1N7NDX7"/>
<evidence type="ECO:0000313" key="1">
    <source>
        <dbReference type="EMBL" id="SIS96496.1"/>
    </source>
</evidence>
<dbReference type="PANTHER" id="PTHR34309:SF1">
    <property type="entry name" value="PROTEIN GLCG"/>
    <property type="match status" value="1"/>
</dbReference>
<proteinExistence type="predicted"/>
<dbReference type="InterPro" id="IPR052517">
    <property type="entry name" value="GlcG_carb_metab_protein"/>
</dbReference>
<dbReference type="Pfam" id="PF03928">
    <property type="entry name" value="HbpS-like"/>
    <property type="match status" value="1"/>
</dbReference>
<dbReference type="InterPro" id="IPR005624">
    <property type="entry name" value="PduO/GlcC-like"/>
</dbReference>
<dbReference type="Proteomes" id="UP000185678">
    <property type="component" value="Unassembled WGS sequence"/>
</dbReference>
<dbReference type="PANTHER" id="PTHR34309">
    <property type="entry name" value="SLR1406 PROTEIN"/>
    <property type="match status" value="1"/>
</dbReference>
<dbReference type="EMBL" id="FTOA01000005">
    <property type="protein sequence ID" value="SIS96496.1"/>
    <property type="molecule type" value="Genomic_DNA"/>
</dbReference>
<dbReference type="OrthoDB" id="9815321at2"/>
<name>A0A1N7NDX7_9PROT</name>
<reference evidence="1 2" key="1">
    <citation type="submission" date="2017-01" db="EMBL/GenBank/DDBJ databases">
        <authorList>
            <person name="Mah S.A."/>
            <person name="Swanson W.J."/>
            <person name="Moy G.W."/>
            <person name="Vacquier V.D."/>
        </authorList>
    </citation>
    <scope>NUCLEOTIDE SEQUENCE [LARGE SCALE GENOMIC DNA]</scope>
    <source>
        <strain evidence="1 2">DSM 11589</strain>
    </source>
</reference>
<organism evidence="1 2">
    <name type="scientific">Insolitispirillum peregrinum</name>
    <dbReference type="NCBI Taxonomy" id="80876"/>
    <lineage>
        <taxon>Bacteria</taxon>
        <taxon>Pseudomonadati</taxon>
        <taxon>Pseudomonadota</taxon>
        <taxon>Alphaproteobacteria</taxon>
        <taxon>Rhodospirillales</taxon>
        <taxon>Novispirillaceae</taxon>
        <taxon>Insolitispirillum</taxon>
    </lineage>
</organism>
<keyword evidence="2" id="KW-1185">Reference proteome</keyword>
<sequence length="138" mass="14130">MIDRTAILTAALAEASRLQVTVSVAITDPGGHLLALWRMDGAPFHTATLAQDKAATAAGFGFATAAWKERISDQPHLLTGLNGRAGMIPIGGGLPLYQDGRLVAAIGVSGAKEQQDCQIAQAGAEAFAVSGLRPAAQP</sequence>
<gene>
    <name evidence="1" type="ORF">SAMN05421779_10551</name>
</gene>
<dbReference type="STRING" id="80876.SAMN05421779_10551"/>
<accession>A0A1N7NDX7</accession>
<protein>
    <submittedName>
        <fullName evidence="1">Uncharacterized conserved protein GlcG, DUF336 family</fullName>
    </submittedName>
</protein>